<keyword evidence="3" id="KW-1185">Reference proteome</keyword>
<dbReference type="RefSeq" id="WP_369017874.1">
    <property type="nucleotide sequence ID" value="NZ_CP121689.1"/>
</dbReference>
<name>A0ABZ2YD62_9BACT</name>
<keyword evidence="1" id="KW-1133">Transmembrane helix</keyword>
<keyword evidence="1" id="KW-0812">Transmembrane</keyword>
<accession>A0ABZ2YD62</accession>
<evidence type="ECO:0000313" key="2">
    <source>
        <dbReference type="EMBL" id="WZL75724.1"/>
    </source>
</evidence>
<dbReference type="Proteomes" id="UP001461341">
    <property type="component" value="Chromosome"/>
</dbReference>
<evidence type="ECO:0000256" key="1">
    <source>
        <dbReference type="SAM" id="Phobius"/>
    </source>
</evidence>
<reference evidence="2 3" key="1">
    <citation type="submission" date="2023-03" db="EMBL/GenBank/DDBJ databases">
        <title>Novel Species.</title>
        <authorList>
            <person name="Ma S."/>
        </authorList>
    </citation>
    <scope>NUCLEOTIDE SEQUENCE [LARGE SCALE GENOMIC DNA]</scope>
    <source>
        <strain evidence="2 3">B11</strain>
    </source>
</reference>
<keyword evidence="1" id="KW-0472">Membrane</keyword>
<feature type="transmembrane region" description="Helical" evidence="1">
    <location>
        <begin position="191"/>
        <end position="211"/>
    </location>
</feature>
<proteinExistence type="predicted"/>
<protein>
    <recommendedName>
        <fullName evidence="4">DUF4234 domain-containing protein</fullName>
    </recommendedName>
</protein>
<evidence type="ECO:0000313" key="3">
    <source>
        <dbReference type="Proteomes" id="UP001461341"/>
    </source>
</evidence>
<organism evidence="2 3">
    <name type="scientific">Thermatribacter velox</name>
    <dbReference type="NCBI Taxonomy" id="3039681"/>
    <lineage>
        <taxon>Bacteria</taxon>
        <taxon>Pseudomonadati</taxon>
        <taxon>Atribacterota</taxon>
        <taxon>Atribacteria</taxon>
        <taxon>Atribacterales</taxon>
        <taxon>Thermatribacteraceae</taxon>
        <taxon>Thermatribacter</taxon>
    </lineage>
</organism>
<gene>
    <name evidence="2" type="ORF">QBE54_09050</name>
</gene>
<sequence>MALSQFMEEDRVSTAMAILAVLFVILAVIFALSAAAYAVSGGIGGAFASMGMVALFGILGAIFQLIVLYQWSKAINTNVKNSQQFLSNIKEHAEDPLRGEVGFILGRLEELMVPVWPFWVYIVLYLVALFVGWFAFLLNLIGFIFLAVYLSHIFKTTNRLSDIKDKFYNYLRGRGKITAQIEIYRIPRRNIVLFIVLSVITFAVYWLYLLVKLSFEINHYLDSDAQARKQLEEVLAASGSNG</sequence>
<feature type="transmembrane region" description="Helical" evidence="1">
    <location>
        <begin position="12"/>
        <end position="39"/>
    </location>
</feature>
<feature type="transmembrane region" description="Helical" evidence="1">
    <location>
        <begin position="118"/>
        <end position="150"/>
    </location>
</feature>
<feature type="transmembrane region" description="Helical" evidence="1">
    <location>
        <begin position="46"/>
        <end position="71"/>
    </location>
</feature>
<dbReference type="EMBL" id="CP121689">
    <property type="protein sequence ID" value="WZL75724.1"/>
    <property type="molecule type" value="Genomic_DNA"/>
</dbReference>
<evidence type="ECO:0008006" key="4">
    <source>
        <dbReference type="Google" id="ProtNLM"/>
    </source>
</evidence>